<reference evidence="3" key="1">
    <citation type="submission" date="2016-09" db="EMBL/GenBank/DDBJ databases">
        <authorList>
            <person name="Greninger A.L."/>
            <person name="Jerome K.R."/>
            <person name="Mcnair B."/>
            <person name="Wallis C."/>
            <person name="Fang F."/>
        </authorList>
    </citation>
    <scope>NUCLEOTIDE SEQUENCE [LARGE SCALE GENOMIC DNA]</scope>
    <source>
        <strain evidence="3">BC1_M4</strain>
    </source>
</reference>
<dbReference type="EMBL" id="MIHC01000026">
    <property type="protein sequence ID" value="ODR04965.1"/>
    <property type="molecule type" value="Genomic_DNA"/>
</dbReference>
<keyword evidence="2" id="KW-0808">Transferase</keyword>
<dbReference type="PANTHER" id="PTHR22916">
    <property type="entry name" value="GLYCOSYLTRANSFERASE"/>
    <property type="match status" value="1"/>
</dbReference>
<dbReference type="STRING" id="243061.AWC25_14500"/>
<proteinExistence type="predicted"/>
<dbReference type="InterPro" id="IPR001173">
    <property type="entry name" value="Glyco_trans_2-like"/>
</dbReference>
<dbReference type="Proteomes" id="UP000094224">
    <property type="component" value="Unassembled WGS sequence"/>
</dbReference>
<accession>A0A1E3SRZ9</accession>
<name>A0A1E3SRZ9_9MYCO</name>
<organism evidence="2 3">
    <name type="scientific">Mycobacterium sherrisii</name>
    <dbReference type="NCBI Taxonomy" id="243061"/>
    <lineage>
        <taxon>Bacteria</taxon>
        <taxon>Bacillati</taxon>
        <taxon>Actinomycetota</taxon>
        <taxon>Actinomycetes</taxon>
        <taxon>Mycobacteriales</taxon>
        <taxon>Mycobacteriaceae</taxon>
        <taxon>Mycobacterium</taxon>
        <taxon>Mycobacterium simiae complex</taxon>
    </lineage>
</organism>
<dbReference type="GO" id="GO:0016740">
    <property type="term" value="F:transferase activity"/>
    <property type="evidence" value="ECO:0007669"/>
    <property type="project" value="UniProtKB-KW"/>
</dbReference>
<evidence type="ECO:0000259" key="1">
    <source>
        <dbReference type="Pfam" id="PF00535"/>
    </source>
</evidence>
<dbReference type="Pfam" id="PF00535">
    <property type="entry name" value="Glycos_transf_2"/>
    <property type="match status" value="1"/>
</dbReference>
<dbReference type="SUPFAM" id="SSF53448">
    <property type="entry name" value="Nucleotide-diphospho-sugar transferases"/>
    <property type="match status" value="1"/>
</dbReference>
<evidence type="ECO:0000313" key="2">
    <source>
        <dbReference type="EMBL" id="ODR04965.1"/>
    </source>
</evidence>
<feature type="domain" description="Glycosyltransferase 2-like" evidence="1">
    <location>
        <begin position="8"/>
        <end position="115"/>
    </location>
</feature>
<comment type="caution">
    <text evidence="2">The sequence shown here is derived from an EMBL/GenBank/DDBJ whole genome shotgun (WGS) entry which is preliminary data.</text>
</comment>
<protein>
    <submittedName>
        <fullName evidence="2">Glycosyltransferase</fullName>
    </submittedName>
</protein>
<dbReference type="RefSeq" id="WP_069401165.1">
    <property type="nucleotide sequence ID" value="NZ_MIHC01000026.1"/>
</dbReference>
<dbReference type="Gene3D" id="3.90.550.10">
    <property type="entry name" value="Spore Coat Polysaccharide Biosynthesis Protein SpsA, Chain A"/>
    <property type="match status" value="1"/>
</dbReference>
<sequence>MTSAPTVSVITITFKDLDGLKRTVNSVRAQRYSGRIEHIVIDGGSGEEVVEYLSGAEPAFAYWQSEPDGGRYDAMNQGIARASGDVLWFMHSSDCFPDPDAVADAINAISDRGPVREVWGYGMDNLVGFGREWGPMPFSIRKFLAGWQVIPHQASFFGASVVNKIGHYATDLGIAADQEFIFRAALLREPVTIRRVLCDFDTTGAGTNRPPSEVFHDLRRLWDMHGRYPWGSRAVSRMYLRIWESYLQSLGFLFRLSKTFSCAQSSLN</sequence>
<keyword evidence="3" id="KW-1185">Reference proteome</keyword>
<dbReference type="InterPro" id="IPR029044">
    <property type="entry name" value="Nucleotide-diphossugar_trans"/>
</dbReference>
<dbReference type="AlphaFoldDB" id="A0A1E3SRZ9"/>
<evidence type="ECO:0000313" key="3">
    <source>
        <dbReference type="Proteomes" id="UP000094224"/>
    </source>
</evidence>
<dbReference type="CDD" id="cd06433">
    <property type="entry name" value="GT_2_WfgS_like"/>
    <property type="match status" value="1"/>
</dbReference>
<dbReference type="PANTHER" id="PTHR22916:SF67">
    <property type="entry name" value="COLANIC ACID BIOSYNTHESIS GLYCOSYL TRANSFERASE WCAE-RELATED"/>
    <property type="match status" value="1"/>
</dbReference>
<gene>
    <name evidence="2" type="ORF">BHQ21_15460</name>
</gene>